<dbReference type="EMBL" id="JACXVP010000003">
    <property type="protein sequence ID" value="KAG5615167.1"/>
    <property type="molecule type" value="Genomic_DNA"/>
</dbReference>
<keyword evidence="2" id="KW-1185">Reference proteome</keyword>
<feature type="non-terminal residue" evidence="1">
    <location>
        <position position="86"/>
    </location>
</feature>
<evidence type="ECO:0000313" key="1">
    <source>
        <dbReference type="EMBL" id="KAG5615167.1"/>
    </source>
</evidence>
<proteinExistence type="predicted"/>
<accession>A0A9J5ZT42</accession>
<dbReference type="Proteomes" id="UP000824120">
    <property type="component" value="Chromosome 3"/>
</dbReference>
<comment type="caution">
    <text evidence="1">The sequence shown here is derived from an EMBL/GenBank/DDBJ whole genome shotgun (WGS) entry which is preliminary data.</text>
</comment>
<gene>
    <name evidence="1" type="ORF">H5410_014991</name>
</gene>
<evidence type="ECO:0000313" key="2">
    <source>
        <dbReference type="Proteomes" id="UP000824120"/>
    </source>
</evidence>
<sequence length="86" mass="9801">MKEIKVRNVDCKYDFILVFLAFSRERGRKTKATKLIAGGIGSTWVQLERVNPSPSPTHSARESEWAKAEAVLHVETRCSRETKLIQ</sequence>
<protein>
    <submittedName>
        <fullName evidence="1">Uncharacterized protein</fullName>
    </submittedName>
</protein>
<dbReference type="AlphaFoldDB" id="A0A9J5ZT42"/>
<organism evidence="1 2">
    <name type="scientific">Solanum commersonii</name>
    <name type="common">Commerson's wild potato</name>
    <name type="synonym">Commerson's nightshade</name>
    <dbReference type="NCBI Taxonomy" id="4109"/>
    <lineage>
        <taxon>Eukaryota</taxon>
        <taxon>Viridiplantae</taxon>
        <taxon>Streptophyta</taxon>
        <taxon>Embryophyta</taxon>
        <taxon>Tracheophyta</taxon>
        <taxon>Spermatophyta</taxon>
        <taxon>Magnoliopsida</taxon>
        <taxon>eudicotyledons</taxon>
        <taxon>Gunneridae</taxon>
        <taxon>Pentapetalae</taxon>
        <taxon>asterids</taxon>
        <taxon>lamiids</taxon>
        <taxon>Solanales</taxon>
        <taxon>Solanaceae</taxon>
        <taxon>Solanoideae</taxon>
        <taxon>Solaneae</taxon>
        <taxon>Solanum</taxon>
    </lineage>
</organism>
<reference evidence="1 2" key="1">
    <citation type="submission" date="2020-09" db="EMBL/GenBank/DDBJ databases">
        <title>De no assembly of potato wild relative species, Solanum commersonii.</title>
        <authorList>
            <person name="Cho K."/>
        </authorList>
    </citation>
    <scope>NUCLEOTIDE SEQUENCE [LARGE SCALE GENOMIC DNA]</scope>
    <source>
        <strain evidence="1">LZ3.2</strain>
        <tissue evidence="1">Leaf</tissue>
    </source>
</reference>
<name>A0A9J5ZT42_SOLCO</name>